<feature type="region of interest" description="Disordered" evidence="6">
    <location>
        <begin position="1"/>
        <end position="25"/>
    </location>
</feature>
<dbReference type="EMBL" id="VGIY01000100">
    <property type="protein sequence ID" value="MBM3317279.1"/>
    <property type="molecule type" value="Genomic_DNA"/>
</dbReference>
<feature type="transmembrane region" description="Helical" evidence="7">
    <location>
        <begin position="398"/>
        <end position="418"/>
    </location>
</feature>
<keyword evidence="2" id="KW-1003">Cell membrane</keyword>
<dbReference type="AlphaFoldDB" id="A0A938BLR3"/>
<feature type="transmembrane region" description="Helical" evidence="7">
    <location>
        <begin position="65"/>
        <end position="87"/>
    </location>
</feature>
<dbReference type="GO" id="GO:0005886">
    <property type="term" value="C:plasma membrane"/>
    <property type="evidence" value="ECO:0007669"/>
    <property type="project" value="UniProtKB-SubCell"/>
</dbReference>
<dbReference type="Proteomes" id="UP000748308">
    <property type="component" value="Unassembled WGS sequence"/>
</dbReference>
<feature type="transmembrane region" description="Helical" evidence="7">
    <location>
        <begin position="107"/>
        <end position="133"/>
    </location>
</feature>
<name>A0A938BLR3_UNCEI</name>
<evidence type="ECO:0000256" key="3">
    <source>
        <dbReference type="ARBA" id="ARBA00022692"/>
    </source>
</evidence>
<dbReference type="InterPro" id="IPR050833">
    <property type="entry name" value="Poly_Biosynth_Transport"/>
</dbReference>
<comment type="subcellular location">
    <subcellularLocation>
        <location evidence="1">Cell membrane</location>
        <topology evidence="1">Multi-pass membrane protein</topology>
    </subcellularLocation>
</comment>
<accession>A0A938BLR3</accession>
<evidence type="ECO:0000256" key="6">
    <source>
        <dbReference type="SAM" id="MobiDB-lite"/>
    </source>
</evidence>
<proteinExistence type="predicted"/>
<feature type="transmembrane region" description="Helical" evidence="7">
    <location>
        <begin position="490"/>
        <end position="510"/>
    </location>
</feature>
<sequence>MSGDDNRLLPGDTQSPPGASPPGEAAGGLHRRLALNSFSNVSRFVVFLGGALLLTPFVVRTLGDAAYGFWVVLLSFVGYAGILELGVQPAVIKLVGQHRGNPDRERLEELITAALVFFAAAGLLASLLVAFVLPPLVPHLVKDHQGLGELRALFALIAADVLILFLNYVFAGILYGWQLYHGKNLIDIAAWVINALLLVAFLQHGGLLLLAASKTATDLLALLATVLLCRRALPGVRFSWGRVGRGSFGALLGFGGKLFASATSKRISNYAQPLILSSQISAAATAFFSIPARLVDYAQQIAWALSTGFMPMFSELDGRNESEFLRSIYLRYSRYILLLTLPILVLILVYGPDFIARWIGPEYAARGRDALYILAAAVLIEGLQPLIWRLFTGVGRVNFLVAVSAAASLLSIALGLLWVGPLGIAGVALGVLVTTAASQVLLFGYASRYLGLSPLRQMREVQGRPLLVGALHFALAWALARALGADTYRVMALGALLSLIGYAPAAFLSLRPAERSKLLELARSALRRLRRWRR</sequence>
<feature type="transmembrane region" description="Helical" evidence="7">
    <location>
        <begin position="332"/>
        <end position="350"/>
    </location>
</feature>
<keyword evidence="4 7" id="KW-1133">Transmembrane helix</keyword>
<protein>
    <submittedName>
        <fullName evidence="8">Oligosaccharide flippase family protein</fullName>
    </submittedName>
</protein>
<gene>
    <name evidence="8" type="ORF">FJY75_05455</name>
</gene>
<organism evidence="8 9">
    <name type="scientific">Eiseniibacteriota bacterium</name>
    <dbReference type="NCBI Taxonomy" id="2212470"/>
    <lineage>
        <taxon>Bacteria</taxon>
        <taxon>Candidatus Eiseniibacteriota</taxon>
    </lineage>
</organism>
<comment type="caution">
    <text evidence="8">The sequence shown here is derived from an EMBL/GenBank/DDBJ whole genome shotgun (WGS) entry which is preliminary data.</text>
</comment>
<feature type="transmembrane region" description="Helical" evidence="7">
    <location>
        <begin position="41"/>
        <end position="59"/>
    </location>
</feature>
<evidence type="ECO:0000313" key="8">
    <source>
        <dbReference type="EMBL" id="MBM3317279.1"/>
    </source>
</evidence>
<feature type="transmembrane region" description="Helical" evidence="7">
    <location>
        <begin position="466"/>
        <end position="484"/>
    </location>
</feature>
<evidence type="ECO:0000256" key="1">
    <source>
        <dbReference type="ARBA" id="ARBA00004651"/>
    </source>
</evidence>
<dbReference type="PANTHER" id="PTHR30250">
    <property type="entry name" value="PST FAMILY PREDICTED COLANIC ACID TRANSPORTER"/>
    <property type="match status" value="1"/>
</dbReference>
<dbReference type="Pfam" id="PF13440">
    <property type="entry name" value="Polysacc_synt_3"/>
    <property type="match status" value="1"/>
</dbReference>
<feature type="transmembrane region" description="Helical" evidence="7">
    <location>
        <begin position="370"/>
        <end position="391"/>
    </location>
</feature>
<keyword evidence="3 7" id="KW-0812">Transmembrane</keyword>
<dbReference type="PANTHER" id="PTHR30250:SF26">
    <property type="entry name" value="PSMA PROTEIN"/>
    <property type="match status" value="1"/>
</dbReference>
<feature type="compositionally biased region" description="Low complexity" evidence="6">
    <location>
        <begin position="15"/>
        <end position="25"/>
    </location>
</feature>
<evidence type="ECO:0000256" key="5">
    <source>
        <dbReference type="ARBA" id="ARBA00023136"/>
    </source>
</evidence>
<evidence type="ECO:0000313" key="9">
    <source>
        <dbReference type="Proteomes" id="UP000748308"/>
    </source>
</evidence>
<keyword evidence="5 7" id="KW-0472">Membrane</keyword>
<feature type="transmembrane region" description="Helical" evidence="7">
    <location>
        <begin position="153"/>
        <end position="177"/>
    </location>
</feature>
<feature type="transmembrane region" description="Helical" evidence="7">
    <location>
        <begin position="184"/>
        <end position="202"/>
    </location>
</feature>
<feature type="transmembrane region" description="Helical" evidence="7">
    <location>
        <begin position="424"/>
        <end position="445"/>
    </location>
</feature>
<evidence type="ECO:0000256" key="7">
    <source>
        <dbReference type="SAM" id="Phobius"/>
    </source>
</evidence>
<evidence type="ECO:0000256" key="4">
    <source>
        <dbReference type="ARBA" id="ARBA00022989"/>
    </source>
</evidence>
<reference evidence="8" key="1">
    <citation type="submission" date="2019-03" db="EMBL/GenBank/DDBJ databases">
        <title>Lake Tanganyika Metagenome-Assembled Genomes (MAGs).</title>
        <authorList>
            <person name="Tran P."/>
        </authorList>
    </citation>
    <scope>NUCLEOTIDE SEQUENCE</scope>
    <source>
        <strain evidence="8">M_DeepCast_400m_m2_100</strain>
    </source>
</reference>
<evidence type="ECO:0000256" key="2">
    <source>
        <dbReference type="ARBA" id="ARBA00022475"/>
    </source>
</evidence>